<evidence type="ECO:0000256" key="5">
    <source>
        <dbReference type="SAM" id="SignalP"/>
    </source>
</evidence>
<dbReference type="GO" id="GO:0004035">
    <property type="term" value="F:alkaline phosphatase activity"/>
    <property type="evidence" value="ECO:0007669"/>
    <property type="project" value="UniProtKB-EC"/>
</dbReference>
<keyword evidence="6" id="KW-0378">Hydrolase</keyword>
<name>A0ABW3I4E1_9FLAO</name>
<accession>A0ABW3I4E1</accession>
<dbReference type="PANTHER" id="PTHR10151">
    <property type="entry name" value="ECTONUCLEOTIDE PYROPHOSPHATASE/PHOSPHODIESTERASE"/>
    <property type="match status" value="1"/>
</dbReference>
<feature type="chain" id="PRO_5047383351" evidence="5">
    <location>
        <begin position="20"/>
        <end position="540"/>
    </location>
</feature>
<keyword evidence="3 5" id="KW-0732">Signal</keyword>
<evidence type="ECO:0000256" key="2">
    <source>
        <dbReference type="ARBA" id="ARBA00022723"/>
    </source>
</evidence>
<dbReference type="SUPFAM" id="SSF53649">
    <property type="entry name" value="Alkaline phosphatase-like"/>
    <property type="match status" value="1"/>
</dbReference>
<evidence type="ECO:0000313" key="7">
    <source>
        <dbReference type="Proteomes" id="UP001596997"/>
    </source>
</evidence>
<protein>
    <submittedName>
        <fullName evidence="6">Alkaline phosphatase PafA</fullName>
        <ecNumber evidence="6">3.1.3.1</ecNumber>
    </submittedName>
</protein>
<dbReference type="Gene3D" id="3.40.720.10">
    <property type="entry name" value="Alkaline Phosphatase, subunit A"/>
    <property type="match status" value="1"/>
</dbReference>
<dbReference type="EC" id="3.1.3.1" evidence="6"/>
<organism evidence="6 7">
    <name type="scientific">Pseudofulvibacter geojedonensis</name>
    <dbReference type="NCBI Taxonomy" id="1123758"/>
    <lineage>
        <taxon>Bacteria</taxon>
        <taxon>Pseudomonadati</taxon>
        <taxon>Bacteroidota</taxon>
        <taxon>Flavobacteriia</taxon>
        <taxon>Flavobacteriales</taxon>
        <taxon>Flavobacteriaceae</taxon>
        <taxon>Pseudofulvibacter</taxon>
    </lineage>
</organism>
<keyword evidence="7" id="KW-1185">Reference proteome</keyword>
<dbReference type="NCBIfam" id="NF042991">
    <property type="entry name" value="alk_phos_PafA"/>
    <property type="match status" value="1"/>
</dbReference>
<dbReference type="InterPro" id="IPR017850">
    <property type="entry name" value="Alkaline_phosphatase_core_sf"/>
</dbReference>
<evidence type="ECO:0000256" key="4">
    <source>
        <dbReference type="PIRNR" id="PIRNR031924"/>
    </source>
</evidence>
<evidence type="ECO:0000256" key="3">
    <source>
        <dbReference type="ARBA" id="ARBA00022729"/>
    </source>
</evidence>
<keyword evidence="1" id="KW-0597">Phosphoprotein</keyword>
<dbReference type="Gene3D" id="3.30.1360.150">
    <property type="match status" value="1"/>
</dbReference>
<feature type="signal peptide" evidence="5">
    <location>
        <begin position="1"/>
        <end position="19"/>
    </location>
</feature>
<dbReference type="PIRSF" id="PIRSF031924">
    <property type="entry name" value="Pi-irrepressible_AP"/>
    <property type="match status" value="1"/>
</dbReference>
<proteinExistence type="predicted"/>
<keyword evidence="2 4" id="KW-0479">Metal-binding</keyword>
<evidence type="ECO:0000313" key="6">
    <source>
        <dbReference type="EMBL" id="MFD0964734.1"/>
    </source>
</evidence>
<reference evidence="7" key="1">
    <citation type="journal article" date="2019" name="Int. J. Syst. Evol. Microbiol.">
        <title>The Global Catalogue of Microorganisms (GCM) 10K type strain sequencing project: providing services to taxonomists for standard genome sequencing and annotation.</title>
        <authorList>
            <consortium name="The Broad Institute Genomics Platform"/>
            <consortium name="The Broad Institute Genome Sequencing Center for Infectious Disease"/>
            <person name="Wu L."/>
            <person name="Ma J."/>
        </authorList>
    </citation>
    <scope>NUCLEOTIDE SEQUENCE [LARGE SCALE GENOMIC DNA]</scope>
    <source>
        <strain evidence="7">CCUG 62114</strain>
    </source>
</reference>
<dbReference type="Proteomes" id="UP001596997">
    <property type="component" value="Unassembled WGS sequence"/>
</dbReference>
<gene>
    <name evidence="6" type="primary">pafA</name>
    <name evidence="6" type="ORF">ACFQ1O_12035</name>
</gene>
<dbReference type="CDD" id="cd16016">
    <property type="entry name" value="AP-SPAP"/>
    <property type="match status" value="1"/>
</dbReference>
<dbReference type="Pfam" id="PF01663">
    <property type="entry name" value="Phosphodiest"/>
    <property type="match status" value="1"/>
</dbReference>
<dbReference type="InterPro" id="IPR002591">
    <property type="entry name" value="Phosphodiest/P_Trfase"/>
</dbReference>
<sequence length="540" mass="60798">MKKYLLGVILLLNVMFLSAQESQPKLVVGIVVDQMRYDYLTRFQDKYVDGGFNRLLNEGFNCKNNHYNYVPTYTGPGHASIFTGTSPMNHGIISNTWYDKFSDKYVYCASDESVKSVGVNTEKEQMSPNRMKTTSVADQLRLHTQMKSKVIGIALKDRGAILPAGHSASAAYWFRGREDGKWITSTHYMNELPKWVTKFNKNADQYLKQWNTLQPIKEYIESGSDENHFEGAFKGKENVSFPYDLKQLSKVKGNKGYDVIKASAIGNEMTTDFAIEAIKNEQLGQNSVTDFLTLSYSSTDYVGHQFGVNSVEVQDTYLRLDRDLSRLFHFLDSDLGKGNYTVFLTADHGAVQVPNYLKSLKIPAGYFRKDDFKKQLKEALKKKYQTTGLIKNVSNNQVFLNKEKIRMIDEDLDDVQEFIAQTIIDFKHIDKVFTADALMNTSFTTGIGKLIQNGFHPKHSGDVVFVLEPSVISYPETGSTHGSGNSYDTHVPLLFYGNGIKKGETYQKTEIIDVAPTISALLGISFPNGCSGKPLGFVFK</sequence>
<comment type="caution">
    <text evidence="6">The sequence shown here is derived from an EMBL/GenBank/DDBJ whole genome shotgun (WGS) entry which is preliminary data.</text>
</comment>
<evidence type="ECO:0000256" key="1">
    <source>
        <dbReference type="ARBA" id="ARBA00022553"/>
    </source>
</evidence>
<dbReference type="EMBL" id="JBHTJM010000010">
    <property type="protein sequence ID" value="MFD0964734.1"/>
    <property type="molecule type" value="Genomic_DNA"/>
</dbReference>
<dbReference type="PANTHER" id="PTHR10151:SF120">
    <property type="entry name" value="BIS(5'-ADENOSYL)-TRIPHOSPHATASE"/>
    <property type="match status" value="1"/>
</dbReference>
<dbReference type="InterPro" id="IPR026263">
    <property type="entry name" value="Alkaline_phosphatase_prok"/>
</dbReference>
<dbReference type="RefSeq" id="WP_377716283.1">
    <property type="nucleotide sequence ID" value="NZ_JBHTJM010000010.1"/>
</dbReference>